<dbReference type="SUPFAM" id="SSF81340">
    <property type="entry name" value="Clc chloride channel"/>
    <property type="match status" value="1"/>
</dbReference>
<dbReference type="PANTHER" id="PTHR11689:SF136">
    <property type="entry name" value="H(+)_CL(-) EXCHANGE TRANSPORTER 7"/>
    <property type="match status" value="1"/>
</dbReference>
<dbReference type="SUPFAM" id="SSF48371">
    <property type="entry name" value="ARM repeat"/>
    <property type="match status" value="1"/>
</dbReference>
<evidence type="ECO:0000256" key="3">
    <source>
        <dbReference type="ARBA" id="ARBA00022448"/>
    </source>
</evidence>
<evidence type="ECO:0000256" key="7">
    <source>
        <dbReference type="ARBA" id="ARBA00022892"/>
    </source>
</evidence>
<dbReference type="PRINTS" id="PR00762">
    <property type="entry name" value="CLCHANNEL"/>
</dbReference>
<dbReference type="Gene3D" id="3.10.580.10">
    <property type="entry name" value="CBS-domain"/>
    <property type="match status" value="1"/>
</dbReference>
<dbReference type="PROSITE" id="PS50082">
    <property type="entry name" value="WD_REPEATS_2"/>
    <property type="match status" value="1"/>
</dbReference>
<feature type="domain" description="CBS" evidence="19">
    <location>
        <begin position="3179"/>
        <end position="3250"/>
    </location>
</feature>
<dbReference type="CDD" id="cd03685">
    <property type="entry name" value="ClC_6_like"/>
    <property type="match status" value="1"/>
</dbReference>
<protein>
    <recommendedName>
        <fullName evidence="16">Chloride channel protein</fullName>
    </recommendedName>
</protein>
<feature type="transmembrane region" description="Helical" evidence="16">
    <location>
        <begin position="2959"/>
        <end position="2986"/>
    </location>
</feature>
<feature type="region of interest" description="Disordered" evidence="17">
    <location>
        <begin position="1414"/>
        <end position="1521"/>
    </location>
</feature>
<feature type="transmembrane region" description="Helical" evidence="16">
    <location>
        <begin position="2722"/>
        <end position="2747"/>
    </location>
</feature>
<evidence type="ECO:0000256" key="15">
    <source>
        <dbReference type="PROSITE-ProRule" id="PRU00703"/>
    </source>
</evidence>
<evidence type="ECO:0000256" key="12">
    <source>
        <dbReference type="ARBA" id="ARBA00023214"/>
    </source>
</evidence>
<keyword evidence="4 16" id="KW-0812">Transmembrane</keyword>
<feature type="region of interest" description="Disordered" evidence="17">
    <location>
        <begin position="1588"/>
        <end position="1608"/>
    </location>
</feature>
<dbReference type="InterPro" id="IPR014743">
    <property type="entry name" value="Cl-channel_core"/>
</dbReference>
<keyword evidence="11 16" id="KW-0472">Membrane</keyword>
<evidence type="ECO:0000256" key="9">
    <source>
        <dbReference type="ARBA" id="ARBA00023065"/>
    </source>
</evidence>
<keyword evidence="21" id="KW-1185">Reference proteome</keyword>
<dbReference type="InterPro" id="IPR051280">
    <property type="entry name" value="Cl-channel/antiporter"/>
</dbReference>
<dbReference type="Pfam" id="PF00400">
    <property type="entry name" value="WD40"/>
    <property type="match status" value="2"/>
</dbReference>
<dbReference type="GO" id="GO:0005765">
    <property type="term" value="C:lysosomal membrane"/>
    <property type="evidence" value="ECO:0007669"/>
    <property type="project" value="TreeGrafter"/>
</dbReference>
<dbReference type="Pfam" id="PF00806">
    <property type="entry name" value="PUF"/>
    <property type="match status" value="1"/>
</dbReference>
<dbReference type="Gene3D" id="1.25.40.1030">
    <property type="match status" value="1"/>
</dbReference>
<dbReference type="PANTHER" id="PTHR11689">
    <property type="entry name" value="CHLORIDE CHANNEL PROTEIN CLC FAMILY MEMBER"/>
    <property type="match status" value="1"/>
</dbReference>
<dbReference type="InterPro" id="IPR001807">
    <property type="entry name" value="ClC"/>
</dbReference>
<keyword evidence="12 16" id="KW-0868">Chloride</keyword>
<dbReference type="Pfam" id="PF00654">
    <property type="entry name" value="Voltage_CLC"/>
    <property type="match status" value="1"/>
</dbReference>
<keyword evidence="13" id="KW-0853">WD repeat</keyword>
<reference evidence="20" key="1">
    <citation type="submission" date="2020-11" db="EMBL/GenBank/DDBJ databases">
        <authorList>
            <person name="Tran Van P."/>
        </authorList>
    </citation>
    <scope>NUCLEOTIDE SEQUENCE</scope>
</reference>
<feature type="domain" description="PUM-HD" evidence="18">
    <location>
        <begin position="112"/>
        <end position="469"/>
    </location>
</feature>
<dbReference type="Pfam" id="PF00571">
    <property type="entry name" value="CBS"/>
    <property type="match status" value="1"/>
</dbReference>
<accession>A0A7R9BI65</accession>
<dbReference type="InterPro" id="IPR012959">
    <property type="entry name" value="CPL_dom"/>
</dbReference>
<keyword evidence="7" id="KW-0931">ER-Golgi transport</keyword>
<dbReference type="SMART" id="SM00116">
    <property type="entry name" value="CBS"/>
    <property type="match status" value="2"/>
</dbReference>
<dbReference type="Gene3D" id="1.20.940.10">
    <property type="entry name" value="Functional domain of the splicing factor Prp18"/>
    <property type="match status" value="1"/>
</dbReference>
<dbReference type="InterPro" id="IPR001680">
    <property type="entry name" value="WD40_rpt"/>
</dbReference>
<evidence type="ECO:0000256" key="11">
    <source>
        <dbReference type="ARBA" id="ARBA00023136"/>
    </source>
</evidence>
<dbReference type="InterPro" id="IPR015943">
    <property type="entry name" value="WD40/YVTN_repeat-like_dom_sf"/>
</dbReference>
<dbReference type="PROSITE" id="PS50303">
    <property type="entry name" value="PUM_HD"/>
    <property type="match status" value="1"/>
</dbReference>
<feature type="transmembrane region" description="Helical" evidence="16">
    <location>
        <begin position="2678"/>
        <end position="2699"/>
    </location>
</feature>
<dbReference type="SUPFAM" id="SSF50978">
    <property type="entry name" value="WD40 repeat-like"/>
    <property type="match status" value="1"/>
</dbReference>
<gene>
    <name evidence="20" type="ORF">NMOB1V02_LOCUS3586</name>
</gene>
<feature type="repeat" description="Pumilio" evidence="14">
    <location>
        <begin position="399"/>
        <end position="438"/>
    </location>
</feature>
<dbReference type="GO" id="GO:0016192">
    <property type="term" value="P:vesicle-mediated transport"/>
    <property type="evidence" value="ECO:0007669"/>
    <property type="project" value="UniProtKB-KW"/>
</dbReference>
<dbReference type="Pfam" id="PF08144">
    <property type="entry name" value="CPL"/>
    <property type="match status" value="1"/>
</dbReference>
<feature type="domain" description="CBS" evidence="19">
    <location>
        <begin position="3293"/>
        <end position="3351"/>
    </location>
</feature>
<keyword evidence="9 16" id="KW-0406">Ion transport</keyword>
<dbReference type="InterPro" id="IPR001313">
    <property type="entry name" value="Pumilio_RNA-bd_rpt"/>
</dbReference>
<dbReference type="SMART" id="SM00025">
    <property type="entry name" value="Pumilio"/>
    <property type="match status" value="4"/>
</dbReference>
<evidence type="ECO:0000259" key="19">
    <source>
        <dbReference type="PROSITE" id="PS51371"/>
    </source>
</evidence>
<keyword evidence="8 16" id="KW-1133">Transmembrane helix</keyword>
<evidence type="ECO:0000313" key="20">
    <source>
        <dbReference type="EMBL" id="CAD7275799.1"/>
    </source>
</evidence>
<proteinExistence type="inferred from homology"/>
<dbReference type="InterPro" id="IPR016024">
    <property type="entry name" value="ARM-type_fold"/>
</dbReference>
<dbReference type="Pfam" id="PF12931">
    <property type="entry name" value="TPR_Sec16"/>
    <property type="match status" value="1"/>
</dbReference>
<dbReference type="PROSITE" id="PS51371">
    <property type="entry name" value="CBS"/>
    <property type="match status" value="2"/>
</dbReference>
<dbReference type="Gene3D" id="1.25.10.10">
    <property type="entry name" value="Leucine-rich Repeat Variant"/>
    <property type="match status" value="2"/>
</dbReference>
<comment type="caution">
    <text evidence="16">Lacks conserved residue(s) required for the propagation of feature annotation.</text>
</comment>
<dbReference type="GO" id="GO:0003723">
    <property type="term" value="F:RNA binding"/>
    <property type="evidence" value="ECO:0007669"/>
    <property type="project" value="InterPro"/>
</dbReference>
<feature type="repeat" description="WD" evidence="13">
    <location>
        <begin position="731"/>
        <end position="773"/>
    </location>
</feature>
<comment type="subcellular location">
    <subcellularLocation>
        <location evidence="2">Endoplasmic reticulum</location>
    </subcellularLocation>
    <subcellularLocation>
        <location evidence="1 16">Membrane</location>
        <topology evidence="1 16">Multi-pass membrane protein</topology>
    </subcellularLocation>
</comment>
<feature type="transmembrane region" description="Helical" evidence="16">
    <location>
        <begin position="2838"/>
        <end position="2861"/>
    </location>
</feature>
<evidence type="ECO:0000256" key="10">
    <source>
        <dbReference type="ARBA" id="ARBA00023122"/>
    </source>
</evidence>
<evidence type="ECO:0000256" key="4">
    <source>
        <dbReference type="ARBA" id="ARBA00022692"/>
    </source>
</evidence>
<dbReference type="EMBL" id="OA882521">
    <property type="protein sequence ID" value="CAD7275799.1"/>
    <property type="molecule type" value="Genomic_DNA"/>
</dbReference>
<evidence type="ECO:0000256" key="14">
    <source>
        <dbReference type="PROSITE-ProRule" id="PRU00317"/>
    </source>
</evidence>
<dbReference type="InterPro" id="IPR046342">
    <property type="entry name" value="CBS_dom_sf"/>
</dbReference>
<dbReference type="Gene3D" id="1.10.3080.10">
    <property type="entry name" value="Clc chloride channel"/>
    <property type="match status" value="1"/>
</dbReference>
<keyword evidence="10 15" id="KW-0129">CBS domain</keyword>
<dbReference type="InterPro" id="IPR024298">
    <property type="entry name" value="Sec16_Sec23-bd"/>
</dbReference>
<dbReference type="SMART" id="SM00320">
    <property type="entry name" value="WD40"/>
    <property type="match status" value="5"/>
</dbReference>
<comment type="similarity">
    <text evidence="16">Belongs to the chloride channel (TC 2.A.49) family.</text>
</comment>
<keyword evidence="6" id="KW-0256">Endoplasmic reticulum</keyword>
<evidence type="ECO:0000256" key="17">
    <source>
        <dbReference type="SAM" id="MobiDB-lite"/>
    </source>
</evidence>
<dbReference type="GO" id="GO:0005783">
    <property type="term" value="C:endoplasmic reticulum"/>
    <property type="evidence" value="ECO:0007669"/>
    <property type="project" value="UniProtKB-SubCell"/>
</dbReference>
<dbReference type="Gene3D" id="2.130.10.10">
    <property type="entry name" value="YVTN repeat-like/Quinoprotein amine dehydrogenase"/>
    <property type="match status" value="1"/>
</dbReference>
<evidence type="ECO:0000256" key="5">
    <source>
        <dbReference type="ARBA" id="ARBA00022737"/>
    </source>
</evidence>
<dbReference type="EMBL" id="CAJPEX010000484">
    <property type="protein sequence ID" value="CAG0915951.1"/>
    <property type="molecule type" value="Genomic_DNA"/>
</dbReference>
<feature type="transmembrane region" description="Helical" evidence="16">
    <location>
        <begin position="2873"/>
        <end position="2895"/>
    </location>
</feature>
<dbReference type="InterPro" id="IPR011989">
    <property type="entry name" value="ARM-like"/>
</dbReference>
<sequence length="3362" mass="370086">MKKKENASQKTTKASQVKAARLLSKKAKNRTGLKKSKDVKKLPSKKNAPKVCKPLEGKSKAPKMRLKRVMTSEEKNAWKLKKGKKYWDLYKEVRKQFHEDKEKLDRMTALASRAKALWEIVRREDISADERLVKSKELYRLVRGRIMKIVQLDDLSRVLESLMKHGDIEIRAGLFEELKDHIVELAKSKYGHFFVMKVLRYGSRDQRDHVISSFRGVVPELMNHKIACEIVATAYNDWANAAQRGLLQQEFYSPAYIQFKDTSVTSLDKALAAENADREKILEYLREKLDPIISKNLVQHNLIQTLLLEYLTHCGAASKDDMISIMKEHLVHMLHTKEGTRVAMLCIWNTSAKDRKVIMKSFKTHVGRIAKEEHGHMALIALFDAVDDTKSVDKAILRELVTNIHDVALDEHGRKVIQYLVAPRSTKFFHPDITKILQEGDANSFSKKDLAVKHLELKKAVESDLLAEVCKNGKRFCAENSATITARAVLSGCSSVPGQEDLLDTLYTDLTELIRLPFEPMQLPKVEKKKPKKRKSAAVADMDSVLPEFMKDKKVEEDDLEAKMHIIERPATHLLLKQLLADDSNRVNLVISRRGLFKINFGFELSLFGKMKVKEVDRMANIAWSPENHHPIRIACGSAAQQVVDSTFNSSSSLEIYDLNLGEAGQDMSLKLSLPCDSRFEKLIWGKFGMKEEHSSGILVGGTSDGRVQIYDVERCLGSPKNIPKGAVKEHTQHSGPVFALDFNNCQSHLLASGSVQSEVFIWDLNSPNQVPMTPGVKAQPLESVTALKWNPKVQHILASAFSPRAVVWDLRKSEPIIKVSDAASRLKLKSIAWHPEVSTQLCIASEDDMHPVIQLWDLRFASSPLNTMDAHQRGVLSLSWCKQDPDLMLSCGRDNRIICWNPNTSVQGGEIVCELKGCQEWCFDVAWCPRNPAVVAASSFSGHVSVFSLLGSQTQVETPSQIADSFPDMEPMGTLTPVSPSSASLDLKTPPRWLRRPNGVSWGFGGKLVSWKIPESTNRRSVSSSSPTEEEPKRHIITVTQIVTEPDLVAKAKIILDAFKTGPSGSAAVCREKLSNLSSDQFKSLEAFSSGGNEVTKGVVWHLAEAHLSPSARNVFMSLLGVGSQEMASQLATVVGKSKRSDGGGEKLLNGSMDSSDAFDQLTLNAEKPKSYSLTEGGSKDLCLALAGGHLDAAIQISLNEKRYGEALVIAQVLGGPIVRETQEKFLKTVSGGVGKLLSALIADDWTSVVEEADVNSWRHVLCAVLTYAKQQSDVAGLCSKLGSRLEKQGKTADALVCHMIAKDLEGVSRTLDSVGRKALGIEDVPSHLQAMDYLELLLTLKQTGDSTSFAASNSVLVKILKACVEHLSSQGELELAFNIISHFPDIIDPNLEELRQRLASFSSSAQVSMHNVVQRRYSQPQNKPFSRGSFSQPSPSIAPPPTQFMTQTQQGILNPAPVPMQSSLPPSGMQPSYKPQGYDPQGFGSGMGSVQNATNPASMPPPPTTPLSKPANRGGPLQARYLADPNLYNAGYGVTPVPAPTSSVGYSSYQQQPSGNFFMPPGPTPTPPPNTFMPVNPAPPMTPGMPGSGMHPPPMTGPPPTAPPPGWNDPPSMSKRLHGSKYKTAAKDAPAPITQPVLAPLGVDPYSQPTGMPPSSGGFGMPMQGMPMQPPPPVMMQPHHIPRAGPPMPSPAPQPMPQRQHPGMMPMQPSIQPMGGPPMTPQQHSFVPQGVGSSFQTPGSAFAPPAIDTSQHLLAVSQPSPAMSVPAPEAPVMETKPSLMPEHQAIYGVLITLMEKCSSAASHPQMRKKLEDVSKKIEVLQGKLASNALSASTVSSLKALVDAVSSGEYPKAMSYHTEIVTTGAFSEISAFMPGIKILIQMDPLLLQLRFLIKEDAASVSVDTWSECLSKTSSRLLAKDANEDDVNFLCQALHHLLTPCSSDRLMCGEVSQLCQVSAIIPRICELVPLGSFPAAECLSLLIEVFPGPCGVQASNIRRSILKAVDCEGVDENFLFALSDCWSFLPFAGGSGVKGANHKENWRRQALCTAGSLHETLDCLFEHIQGAVPGPVLETKSRLELPKLKIANHNNRIIALGRRFAMLAECIISMLSIDSPFEVEMPIQLVLLVIERAFSIHGDEVTSENLNQVRGKRQRKIRKSIFADVLGGHLPKIYYSALRILRAVILCCGGLPLLEYSRGIGQILAKSMEWTSFGARRLEEESAWKASVEELTRTRLEAYTCLTAWIQAAKSASFTSKSVGEDAPFVRVYQSIWKDFSKPNGYTCHPVAPSPGIASEAEVELWGLSRKEKKLRKRKMNSEEFQSNKKKLKARVDEFVSFRTLEQSDAIASDAFISATGAIQQILKFCSPHLSGNLYSELVDDVILLESYPSCADPQGKSVVGLMERNSNCYVAVCEILLNLATLTPNLTQRRPSSSQVISLLSKRISCPDTVVSSFCAFALKICSTAMMRPPGLSLEWKKSPLVTSNTTATNSEVCVTEPEIRASPHRDFDDEDEVVTELVEKPRKRKRNFTPTVITLDDESVAEEEPESIVEEPKKAIKFRKSQESPVPVKPAEVRVELKTKLALQVPESSRAVLKTADPTGDSGEDDIDIDEDDSPASFVRSRQHLTRSQQFKIGSLNQLSTKFESLDYDDVENAVLLDEERTHDYTSIIKLNLARWLVAFVIGFLTAIVACCIDIVIEEVSKVKYGILEKYMEKCIDEDCLIYPLLMWVAFNVLLVLVASLLAVWEPVSAGSGIPQVKCYLNGVKIPRVVRLKTLFAKTVGVTCSVAGGLAVGKEGPMIHSGAVIAAGISQGKSTSLKRDFQILKCFRQDREKRDFVSGGAAAGVAAAFGAPLGGVLFSLEEAASFWNQSLTWRIFFGSIVSTFTLNSILSAYHGKPGHLDYSGLLNFGKFSIVPYTFLETPIYVVMGIFGGLLGALYNHLNYKLAVFRMRHVYKPYLQVCEAIVVAMTTTAVAFGMIMSLNFCQPLEGARAKFPIKMFCGEEEYNVVATLWFQTPEASVRSFFHDPPHTHAVVALAVFASFYFCLACWTYGVTVPSGLFIPTLLTGAAWGRLVGSGIEAVFPDSEWADPGKFALIGAAAMLGGVVRMTISLAVIMIEATGNITFGLPLIVTLMVSKWVGDLFNEGIYDIHIRLAGVPLLPWQPPPLSRSTFATEVMSHPVVCFRTVESVKRLYETLKEETHNGFPIVEPRRRDSGIGEMMVQEGKLRGLVLRSQIITLLTLKAFNETALHWKQTVTVRDFQNDYPRYTSIDEVKLDDQELDYTIDLRPYMNPSPYSVLHSTSLPRLFRLFRGLGLRHLMVVSDSNEVVGIITRKDIARFRTWHHGMKMGKEELIISDRL</sequence>
<dbReference type="GO" id="GO:0005254">
    <property type="term" value="F:chloride channel activity"/>
    <property type="evidence" value="ECO:0007669"/>
    <property type="project" value="UniProtKB-UniRule"/>
</dbReference>
<feature type="compositionally biased region" description="Pro residues" evidence="17">
    <location>
        <begin position="1593"/>
        <end position="1608"/>
    </location>
</feature>
<dbReference type="OrthoDB" id="428525at2759"/>
<dbReference type="SUPFAM" id="SSF54631">
    <property type="entry name" value="CBS-domain pair"/>
    <property type="match status" value="1"/>
</dbReference>
<feature type="repeat" description="Pumilio" evidence="14">
    <location>
        <begin position="177"/>
        <end position="212"/>
    </location>
</feature>
<evidence type="ECO:0000256" key="1">
    <source>
        <dbReference type="ARBA" id="ARBA00004141"/>
    </source>
</evidence>
<evidence type="ECO:0000256" key="8">
    <source>
        <dbReference type="ARBA" id="ARBA00022989"/>
    </source>
</evidence>
<evidence type="ECO:0000256" key="6">
    <source>
        <dbReference type="ARBA" id="ARBA00022824"/>
    </source>
</evidence>
<dbReference type="PROSITE" id="PS50302">
    <property type="entry name" value="PUM"/>
    <property type="match status" value="2"/>
</dbReference>
<dbReference type="CDD" id="cd04591">
    <property type="entry name" value="CBS_pair_voltage-gated_CLC_euk_bac"/>
    <property type="match status" value="1"/>
</dbReference>
<evidence type="ECO:0000313" key="21">
    <source>
        <dbReference type="Proteomes" id="UP000678499"/>
    </source>
</evidence>
<evidence type="ECO:0000256" key="16">
    <source>
        <dbReference type="RuleBase" id="RU361221"/>
    </source>
</evidence>
<feature type="compositionally biased region" description="Basic residues" evidence="17">
    <location>
        <begin position="23"/>
        <end position="34"/>
    </location>
</feature>
<keyword evidence="5" id="KW-0677">Repeat</keyword>
<dbReference type="InterPro" id="IPR036322">
    <property type="entry name" value="WD40_repeat_dom_sf"/>
</dbReference>
<dbReference type="InterPro" id="IPR000644">
    <property type="entry name" value="CBS_dom"/>
</dbReference>
<evidence type="ECO:0000256" key="13">
    <source>
        <dbReference type="PROSITE-ProRule" id="PRU00221"/>
    </source>
</evidence>
<dbReference type="InterPro" id="IPR033133">
    <property type="entry name" value="PUM-HD"/>
</dbReference>
<feature type="region of interest" description="Disordered" evidence="17">
    <location>
        <begin position="1"/>
        <end position="63"/>
    </location>
</feature>
<name>A0A7R9BI65_9CRUS</name>
<feature type="transmembrane region" description="Helical" evidence="16">
    <location>
        <begin position="3034"/>
        <end position="3055"/>
    </location>
</feature>
<organism evidence="20">
    <name type="scientific">Notodromas monacha</name>
    <dbReference type="NCBI Taxonomy" id="399045"/>
    <lineage>
        <taxon>Eukaryota</taxon>
        <taxon>Metazoa</taxon>
        <taxon>Ecdysozoa</taxon>
        <taxon>Arthropoda</taxon>
        <taxon>Crustacea</taxon>
        <taxon>Oligostraca</taxon>
        <taxon>Ostracoda</taxon>
        <taxon>Podocopa</taxon>
        <taxon>Podocopida</taxon>
        <taxon>Cypridocopina</taxon>
        <taxon>Cypridoidea</taxon>
        <taxon>Cyprididae</taxon>
        <taxon>Notodromas</taxon>
    </lineage>
</organism>
<feature type="transmembrane region" description="Helical" evidence="16">
    <location>
        <begin position="2915"/>
        <end position="2939"/>
    </location>
</feature>
<evidence type="ECO:0000259" key="18">
    <source>
        <dbReference type="PROSITE" id="PS50303"/>
    </source>
</evidence>
<evidence type="ECO:0000256" key="2">
    <source>
        <dbReference type="ARBA" id="ARBA00004240"/>
    </source>
</evidence>
<keyword evidence="3 16" id="KW-0813">Transport</keyword>
<feature type="compositionally biased region" description="Polar residues" evidence="17">
    <location>
        <begin position="1414"/>
        <end position="1437"/>
    </location>
</feature>
<dbReference type="Proteomes" id="UP000678499">
    <property type="component" value="Unassembled WGS sequence"/>
</dbReference>